<gene>
    <name evidence="2" type="ORF">AMTR_s00019p00238700</name>
</gene>
<dbReference type="AlphaFoldDB" id="W1PJU7"/>
<keyword evidence="3" id="KW-1185">Reference proteome</keyword>
<name>W1PJU7_AMBTC</name>
<sequence length="92" mass="10322">MRRKLREEEGRKDEFKNIGKSTAESRQLSTPAGSITAVTANFVFYACSKNLIRSQNFLILQVLQGLIDVLDQFSELELIANSDQAKTSELAK</sequence>
<feature type="compositionally biased region" description="Basic and acidic residues" evidence="1">
    <location>
        <begin position="1"/>
        <end position="17"/>
    </location>
</feature>
<dbReference type="HOGENOM" id="CLU_2416223_0_0_1"/>
<evidence type="ECO:0000313" key="3">
    <source>
        <dbReference type="Proteomes" id="UP000017836"/>
    </source>
</evidence>
<accession>W1PJU7</accession>
<dbReference type="Proteomes" id="UP000017836">
    <property type="component" value="Unassembled WGS sequence"/>
</dbReference>
<proteinExistence type="predicted"/>
<organism evidence="2 3">
    <name type="scientific">Amborella trichopoda</name>
    <dbReference type="NCBI Taxonomy" id="13333"/>
    <lineage>
        <taxon>Eukaryota</taxon>
        <taxon>Viridiplantae</taxon>
        <taxon>Streptophyta</taxon>
        <taxon>Embryophyta</taxon>
        <taxon>Tracheophyta</taxon>
        <taxon>Spermatophyta</taxon>
        <taxon>Magnoliopsida</taxon>
        <taxon>Amborellales</taxon>
        <taxon>Amborellaceae</taxon>
        <taxon>Amborella</taxon>
    </lineage>
</organism>
<feature type="region of interest" description="Disordered" evidence="1">
    <location>
        <begin position="1"/>
        <end position="23"/>
    </location>
</feature>
<protein>
    <submittedName>
        <fullName evidence="2">Uncharacterized protein</fullName>
    </submittedName>
</protein>
<reference evidence="3" key="1">
    <citation type="journal article" date="2013" name="Science">
        <title>The Amborella genome and the evolution of flowering plants.</title>
        <authorList>
            <consortium name="Amborella Genome Project"/>
        </authorList>
    </citation>
    <scope>NUCLEOTIDE SEQUENCE [LARGE SCALE GENOMIC DNA]</scope>
</reference>
<dbReference type="EMBL" id="KI393807">
    <property type="protein sequence ID" value="ERN07375.1"/>
    <property type="molecule type" value="Genomic_DNA"/>
</dbReference>
<evidence type="ECO:0000313" key="2">
    <source>
        <dbReference type="EMBL" id="ERN07375.1"/>
    </source>
</evidence>
<evidence type="ECO:0000256" key="1">
    <source>
        <dbReference type="SAM" id="MobiDB-lite"/>
    </source>
</evidence>
<dbReference type="Gramene" id="ERN07375">
    <property type="protein sequence ID" value="ERN07375"/>
    <property type="gene ID" value="AMTR_s00019p00238700"/>
</dbReference>